<evidence type="ECO:0000313" key="1">
    <source>
        <dbReference type="EMBL" id="GAG01381.1"/>
    </source>
</evidence>
<sequence>DETSFIACGNPPETNPGVYPLTPAMANRFVHIEFPKDVPTWCDGMEAGFPPPPVIHVAPNWRRRVPEMRSLVSTFMRSNPERYHEKPQDSTEAGRAWNSPRMWDTAAHLMAAAMAAGQDFETEMGRHEEEDDDGNKTVIKVKQLKSRVVRILVEGCVGFAAAKEFFTWLVKQDLRDPEEYLEDPLGTPLPKRQDQLTATLAAVVAASLSALHKTKALEKRYRAAWRLIGRIADDDKADVAMMSAIVLTKNMPSGVENNLPPECQKMLPML</sequence>
<dbReference type="EMBL" id="BARS01022546">
    <property type="protein sequence ID" value="GAG01381.1"/>
    <property type="molecule type" value="Genomic_DNA"/>
</dbReference>
<gene>
    <name evidence="1" type="ORF">S01H1_36036</name>
</gene>
<dbReference type="AlphaFoldDB" id="X0VLF6"/>
<organism evidence="1">
    <name type="scientific">marine sediment metagenome</name>
    <dbReference type="NCBI Taxonomy" id="412755"/>
    <lineage>
        <taxon>unclassified sequences</taxon>
        <taxon>metagenomes</taxon>
        <taxon>ecological metagenomes</taxon>
    </lineage>
</organism>
<name>X0VLF6_9ZZZZ</name>
<feature type="non-terminal residue" evidence="1">
    <location>
        <position position="270"/>
    </location>
</feature>
<reference evidence="1" key="1">
    <citation type="journal article" date="2014" name="Front. Microbiol.">
        <title>High frequency of phylogenetically diverse reductive dehalogenase-homologous genes in deep subseafloor sedimentary metagenomes.</title>
        <authorList>
            <person name="Kawai M."/>
            <person name="Futagami T."/>
            <person name="Toyoda A."/>
            <person name="Takaki Y."/>
            <person name="Nishi S."/>
            <person name="Hori S."/>
            <person name="Arai W."/>
            <person name="Tsubouchi T."/>
            <person name="Morono Y."/>
            <person name="Uchiyama I."/>
            <person name="Ito T."/>
            <person name="Fujiyama A."/>
            <person name="Inagaki F."/>
            <person name="Takami H."/>
        </authorList>
    </citation>
    <scope>NUCLEOTIDE SEQUENCE</scope>
    <source>
        <strain evidence="1">Expedition CK06-06</strain>
    </source>
</reference>
<feature type="non-terminal residue" evidence="1">
    <location>
        <position position="1"/>
    </location>
</feature>
<protein>
    <submittedName>
        <fullName evidence="1">Uncharacterized protein</fullName>
    </submittedName>
</protein>
<accession>X0VLF6</accession>
<comment type="caution">
    <text evidence="1">The sequence shown here is derived from an EMBL/GenBank/DDBJ whole genome shotgun (WGS) entry which is preliminary data.</text>
</comment>
<proteinExistence type="predicted"/>